<dbReference type="Proteomes" id="UP001151071">
    <property type="component" value="Unassembled WGS sequence"/>
</dbReference>
<evidence type="ECO:0000313" key="1">
    <source>
        <dbReference type="EMBL" id="MDA5108310.1"/>
    </source>
</evidence>
<dbReference type="AlphaFoldDB" id="A0A9X3TQ44"/>
<organism evidence="1 2">
    <name type="scientific">Brevibacillus thermoruber</name>
    <dbReference type="NCBI Taxonomy" id="33942"/>
    <lineage>
        <taxon>Bacteria</taxon>
        <taxon>Bacillati</taxon>
        <taxon>Bacillota</taxon>
        <taxon>Bacilli</taxon>
        <taxon>Bacillales</taxon>
        <taxon>Paenibacillaceae</taxon>
        <taxon>Brevibacillus</taxon>
    </lineage>
</organism>
<evidence type="ECO:0000313" key="2">
    <source>
        <dbReference type="Proteomes" id="UP001151071"/>
    </source>
</evidence>
<reference evidence="1" key="1">
    <citation type="submission" date="2022-12" db="EMBL/GenBank/DDBJ databases">
        <title>Draft genome sequence of the thermophilic strain Brevibacillus thermoruber HT42, isolated from Los Humeros, Puebla, Mexico, with biotechnological potential.</title>
        <authorList>
            <person name="Lara Sanchez J."/>
            <person name="Solis Palacios R."/>
            <person name="Bustos Baena A.S."/>
            <person name="Ruz Baez A.E."/>
            <person name="Espinosa Luna G."/>
            <person name="Oliart Ros R.M."/>
        </authorList>
    </citation>
    <scope>NUCLEOTIDE SEQUENCE</scope>
    <source>
        <strain evidence="1">HT42</strain>
    </source>
</reference>
<name>A0A9X3TQ44_9BACL</name>
<proteinExistence type="predicted"/>
<keyword evidence="2" id="KW-1185">Reference proteome</keyword>
<gene>
    <name evidence="1" type="ORF">O3V59_08050</name>
</gene>
<accession>A0A9X3TQ44</accession>
<dbReference type="RefSeq" id="WP_035288586.1">
    <property type="nucleotide sequence ID" value="NZ_JAPYYP010000007.1"/>
</dbReference>
<sequence length="118" mass="13543">MQTVEDQSRELLDSLRVHLVKVLRRHKRKPYLPVWGELFWALREIAKTGQRLAQDIPIYPIQPLGTLLYRYHNDKFQVDIPDPGITISLTAEQLIDALINGSFAPVETFPAHKPPSFG</sequence>
<protein>
    <submittedName>
        <fullName evidence="1">Uncharacterized protein</fullName>
    </submittedName>
</protein>
<dbReference type="EMBL" id="JAPYYP010000007">
    <property type="protein sequence ID" value="MDA5108310.1"/>
    <property type="molecule type" value="Genomic_DNA"/>
</dbReference>
<comment type="caution">
    <text evidence="1">The sequence shown here is derived from an EMBL/GenBank/DDBJ whole genome shotgun (WGS) entry which is preliminary data.</text>
</comment>